<comment type="caution">
    <text evidence="2">The sequence shown here is derived from an EMBL/GenBank/DDBJ whole genome shotgun (WGS) entry which is preliminary data.</text>
</comment>
<evidence type="ECO:0008006" key="4">
    <source>
        <dbReference type="Google" id="ProtNLM"/>
    </source>
</evidence>
<feature type="signal peptide" evidence="1">
    <location>
        <begin position="1"/>
        <end position="18"/>
    </location>
</feature>
<name>A0A1F4T530_UNCSA</name>
<dbReference type="Proteomes" id="UP000178602">
    <property type="component" value="Unassembled WGS sequence"/>
</dbReference>
<evidence type="ECO:0000313" key="3">
    <source>
        <dbReference type="Proteomes" id="UP000178602"/>
    </source>
</evidence>
<proteinExistence type="predicted"/>
<accession>A0A1F4T530</accession>
<gene>
    <name evidence="2" type="ORF">A3K49_02275</name>
</gene>
<evidence type="ECO:0000256" key="1">
    <source>
        <dbReference type="SAM" id="SignalP"/>
    </source>
</evidence>
<sequence>MKRVLLMLFCLLASTAGALDFTGYYETDLVGLIGSDGSAVLADLNRLRLRIDNKLSDSLALRLEPRYYLLLNSSNLPLVGATGLDQLTWDRAYLKYYSSLCNLTAGKQRIAWGSGYIWNPTDIFNPFVLSFAVKEEDESNVEAIRCEAPLGPAASLDLYATSGPSAKKGGRVKNTVGLFDLAVSYVDFGSGDQGGFDAVGELLGLGVRSELAFKRPVGATHYIQSVWGCDYTLESGIGLNLEYFFNGFGKKSSADYDWTALRNGTISQLAINYLFLSANKTLDELTGIRVSLLTNLDDRSFIFYPALTRSLREELDLNLEALFSRGGAGSEYEKAGTLLMARLTWSF</sequence>
<reference evidence="2 3" key="1">
    <citation type="journal article" date="2016" name="Nat. Commun.">
        <title>Thousands of microbial genomes shed light on interconnected biogeochemical processes in an aquifer system.</title>
        <authorList>
            <person name="Anantharaman K."/>
            <person name="Brown C.T."/>
            <person name="Hug L.A."/>
            <person name="Sharon I."/>
            <person name="Castelle C.J."/>
            <person name="Probst A.J."/>
            <person name="Thomas B.C."/>
            <person name="Singh A."/>
            <person name="Wilkins M.J."/>
            <person name="Karaoz U."/>
            <person name="Brodie E.L."/>
            <person name="Williams K.H."/>
            <person name="Hubbard S.S."/>
            <person name="Banfield J.F."/>
        </authorList>
    </citation>
    <scope>NUCLEOTIDE SEQUENCE [LARGE SCALE GENOMIC DNA]</scope>
</reference>
<dbReference type="EMBL" id="MEUG01000001">
    <property type="protein sequence ID" value="OGC27818.1"/>
    <property type="molecule type" value="Genomic_DNA"/>
</dbReference>
<protein>
    <recommendedName>
        <fullName evidence="4">Porin domain-containing protein</fullName>
    </recommendedName>
</protein>
<feature type="chain" id="PRO_5009514458" description="Porin domain-containing protein" evidence="1">
    <location>
        <begin position="19"/>
        <end position="347"/>
    </location>
</feature>
<dbReference type="AlphaFoldDB" id="A0A1F4T530"/>
<keyword evidence="1" id="KW-0732">Signal</keyword>
<evidence type="ECO:0000313" key="2">
    <source>
        <dbReference type="EMBL" id="OGC27818.1"/>
    </source>
</evidence>
<organism evidence="2 3">
    <name type="scientific">candidate division WOR-1 bacterium RIFOXYC12_FULL_54_18</name>
    <dbReference type="NCBI Taxonomy" id="1802584"/>
    <lineage>
        <taxon>Bacteria</taxon>
        <taxon>Bacillati</taxon>
        <taxon>Saganbacteria</taxon>
    </lineage>
</organism>